<organism evidence="4 5">
    <name type="scientific">Halomonas piscis</name>
    <dbReference type="NCBI Taxonomy" id="3031727"/>
    <lineage>
        <taxon>Bacteria</taxon>
        <taxon>Pseudomonadati</taxon>
        <taxon>Pseudomonadota</taxon>
        <taxon>Gammaproteobacteria</taxon>
        <taxon>Oceanospirillales</taxon>
        <taxon>Halomonadaceae</taxon>
        <taxon>Halomonas</taxon>
    </lineage>
</organism>
<dbReference type="EMBL" id="CP119391">
    <property type="protein sequence ID" value="WNK19832.1"/>
    <property type="molecule type" value="Genomic_DNA"/>
</dbReference>
<keyword evidence="4" id="KW-0328">Glycosyltransferase</keyword>
<feature type="domain" description="Glycosyl transferase family 1" evidence="2">
    <location>
        <begin position="546"/>
        <end position="710"/>
    </location>
</feature>
<evidence type="ECO:0000259" key="2">
    <source>
        <dbReference type="Pfam" id="PF00534"/>
    </source>
</evidence>
<protein>
    <submittedName>
        <fullName evidence="4">Glycosyltransferase</fullName>
        <ecNumber evidence="4">2.4.-.-</ecNumber>
    </submittedName>
</protein>
<sequence>MRRQRLIPWIFYLNLTLIAALLGYKVYLNFFEQNFAANHAVQVEEIEALLDNKTRYRFAVLGNINNSVGIFERKIVPLLNDGDYDFVVSAGNAVSSGGEDKYRALFGTLSRLDMPYLLTFGPHEESRIGGFRFYDHFGPYHFSFAAGNTRFTFLDSTGTTGYGWQQRWLDELLASSHAANHFVFSAYPLYPVDYSGLLRLDDDYLFPDSLRRAFTRLMEDAGVDAVFSSELALFDRQTHNGTDYVVTGGAGGLVLNRGRSRYHFVAVEVDGERVTIEEKPLDIGQHPFWRTVEGLWFFIYSLFYVGYLNFILLVAVFVTVAIWLYRRFFTEPDYYPDFDIDPDADDGTPLRTAMFTNNYLPFIGGVPISIERLKRGLDALGHPVMVVAPRYGSQPATGEDEVLRLRSLLPLGKHQEFRLANIFSPRMLSRVRAFAPTLIHVHHPFWIGRAGQLLGRLLGVPVIYTYHTRLEHYAHYVPLPGPLFRNFISHALVKRFANGCDAVIVPTSSVEEYLRIIGVKKPIFVQPTGIEYERFAQVDPEAVTALRERHGLDGKRVLVSISRLSQEKNVDFLLDGLRLLHDDGEHDAHLLLVGKGHDRHRLEARIDALELTEHVTLAGSVPPAEIPLYCHAAELFVFASRSETQGMVVLEAMAAGLPVVVIRSSGIEDIVSQGSNGYKTAPDPQAWSRAVAELLGDADKRRRMGRQAANFAAAHRIEHFARSVLRAYRYALAVKRKRDRRHRSTGSSR</sequence>
<evidence type="ECO:0000259" key="3">
    <source>
        <dbReference type="Pfam" id="PF13439"/>
    </source>
</evidence>
<evidence type="ECO:0000313" key="4">
    <source>
        <dbReference type="EMBL" id="WNK19832.1"/>
    </source>
</evidence>
<keyword evidence="1" id="KW-0472">Membrane</keyword>
<dbReference type="Pfam" id="PF00534">
    <property type="entry name" value="Glycos_transf_1"/>
    <property type="match status" value="1"/>
</dbReference>
<keyword evidence="4" id="KW-0808">Transferase</keyword>
<proteinExistence type="predicted"/>
<evidence type="ECO:0000256" key="1">
    <source>
        <dbReference type="SAM" id="Phobius"/>
    </source>
</evidence>
<feature type="transmembrane region" description="Helical" evidence="1">
    <location>
        <begin position="295"/>
        <end position="325"/>
    </location>
</feature>
<dbReference type="RefSeq" id="WP_311883278.1">
    <property type="nucleotide sequence ID" value="NZ_CP119391.1"/>
</dbReference>
<keyword evidence="5" id="KW-1185">Reference proteome</keyword>
<reference evidence="4 5" key="1">
    <citation type="submission" date="2023-03" db="EMBL/GenBank/DDBJ databases">
        <title>Halomonas sp. nov., isolated from Korean tranditional fermented seafood 'Jeotgal'.</title>
        <authorList>
            <person name="Kim B."/>
            <person name="Shin N.-R."/>
        </authorList>
    </citation>
    <scope>NUCLEOTIDE SEQUENCE [LARGE SCALE GENOMIC DNA]</scope>
    <source>
        <strain evidence="4 5">SG2L-4</strain>
    </source>
</reference>
<accession>A0ABY9YYE4</accession>
<dbReference type="SUPFAM" id="SSF56300">
    <property type="entry name" value="Metallo-dependent phosphatases"/>
    <property type="match status" value="1"/>
</dbReference>
<dbReference type="InterPro" id="IPR028098">
    <property type="entry name" value="Glyco_trans_4-like_N"/>
</dbReference>
<keyword evidence="1" id="KW-1133">Transmembrane helix</keyword>
<evidence type="ECO:0000313" key="5">
    <source>
        <dbReference type="Proteomes" id="UP001301869"/>
    </source>
</evidence>
<dbReference type="InterPro" id="IPR029052">
    <property type="entry name" value="Metallo-depent_PP-like"/>
</dbReference>
<dbReference type="SUPFAM" id="SSF53756">
    <property type="entry name" value="UDP-Glycosyltransferase/glycogen phosphorylase"/>
    <property type="match status" value="1"/>
</dbReference>
<feature type="domain" description="Glycosyltransferase subfamily 4-like N-terminal" evidence="3">
    <location>
        <begin position="363"/>
        <end position="534"/>
    </location>
</feature>
<dbReference type="Gene3D" id="3.60.21.10">
    <property type="match status" value="1"/>
</dbReference>
<dbReference type="InterPro" id="IPR050194">
    <property type="entry name" value="Glycosyltransferase_grp1"/>
</dbReference>
<name>A0ABY9YYE4_9GAMM</name>
<dbReference type="Pfam" id="PF13439">
    <property type="entry name" value="Glyco_transf_4"/>
    <property type="match status" value="1"/>
</dbReference>
<dbReference type="Proteomes" id="UP001301869">
    <property type="component" value="Chromosome"/>
</dbReference>
<dbReference type="Gene3D" id="3.40.50.2000">
    <property type="entry name" value="Glycogen Phosphorylase B"/>
    <property type="match status" value="2"/>
</dbReference>
<dbReference type="GO" id="GO:0016757">
    <property type="term" value="F:glycosyltransferase activity"/>
    <property type="evidence" value="ECO:0007669"/>
    <property type="project" value="UniProtKB-KW"/>
</dbReference>
<dbReference type="InterPro" id="IPR001296">
    <property type="entry name" value="Glyco_trans_1"/>
</dbReference>
<dbReference type="PANTHER" id="PTHR45947">
    <property type="entry name" value="SULFOQUINOVOSYL TRANSFERASE SQD2"/>
    <property type="match status" value="1"/>
</dbReference>
<dbReference type="PANTHER" id="PTHR45947:SF3">
    <property type="entry name" value="SULFOQUINOVOSYL TRANSFERASE SQD2"/>
    <property type="match status" value="1"/>
</dbReference>
<keyword evidence="1" id="KW-0812">Transmembrane</keyword>
<gene>
    <name evidence="4" type="ORF">P1P91_13515</name>
</gene>
<feature type="transmembrane region" description="Helical" evidence="1">
    <location>
        <begin position="6"/>
        <end position="24"/>
    </location>
</feature>
<dbReference type="EC" id="2.4.-.-" evidence="4"/>